<proteinExistence type="predicted"/>
<reference evidence="1 2" key="1">
    <citation type="journal article" date="2010" name="Nature">
        <title>The Ectocarpus genome and the independent evolution of multicellularity in brown algae.</title>
        <authorList>
            <person name="Cock J.M."/>
            <person name="Sterck L."/>
            <person name="Rouze P."/>
            <person name="Scornet D."/>
            <person name="Allen A.E."/>
            <person name="Amoutzias G."/>
            <person name="Anthouard V."/>
            <person name="Artiguenave F."/>
            <person name="Aury J.M."/>
            <person name="Badger J.H."/>
            <person name="Beszteri B."/>
            <person name="Billiau K."/>
            <person name="Bonnet E."/>
            <person name="Bothwell J.H."/>
            <person name="Bowler C."/>
            <person name="Boyen C."/>
            <person name="Brownlee C."/>
            <person name="Carrano C.J."/>
            <person name="Charrier B."/>
            <person name="Cho G.Y."/>
            <person name="Coelho S.M."/>
            <person name="Collen J."/>
            <person name="Corre E."/>
            <person name="Da Silva C."/>
            <person name="Delage L."/>
            <person name="Delaroque N."/>
            <person name="Dittami S.M."/>
            <person name="Doulbeau S."/>
            <person name="Elias M."/>
            <person name="Farnham G."/>
            <person name="Gachon C.M."/>
            <person name="Gschloessl B."/>
            <person name="Heesch S."/>
            <person name="Jabbari K."/>
            <person name="Jubin C."/>
            <person name="Kawai H."/>
            <person name="Kimura K."/>
            <person name="Kloareg B."/>
            <person name="Kupper F.C."/>
            <person name="Lang D."/>
            <person name="Le Bail A."/>
            <person name="Leblanc C."/>
            <person name="Lerouge P."/>
            <person name="Lohr M."/>
            <person name="Lopez P.J."/>
            <person name="Martens C."/>
            <person name="Maumus F."/>
            <person name="Michel G."/>
            <person name="Miranda-Saavedra D."/>
            <person name="Morales J."/>
            <person name="Moreau H."/>
            <person name="Motomura T."/>
            <person name="Nagasato C."/>
            <person name="Napoli C.A."/>
            <person name="Nelson D.R."/>
            <person name="Nyvall-Collen P."/>
            <person name="Peters A.F."/>
            <person name="Pommier C."/>
            <person name="Potin P."/>
            <person name="Poulain J."/>
            <person name="Quesneville H."/>
            <person name="Read B."/>
            <person name="Rensing S.A."/>
            <person name="Ritter A."/>
            <person name="Rousvoal S."/>
            <person name="Samanta M."/>
            <person name="Samson G."/>
            <person name="Schroeder D.C."/>
            <person name="Segurens B."/>
            <person name="Strittmatter M."/>
            <person name="Tonon T."/>
            <person name="Tregear J.W."/>
            <person name="Valentin K."/>
            <person name="von Dassow P."/>
            <person name="Yamagishi T."/>
            <person name="Van de Peer Y."/>
            <person name="Wincker P."/>
        </authorList>
    </citation>
    <scope>NUCLEOTIDE SEQUENCE [LARGE SCALE GENOMIC DNA]</scope>
    <source>
        <strain evidence="2">Ec32 / CCAP1310/4</strain>
    </source>
</reference>
<dbReference type="InParanoid" id="D7FK46"/>
<accession>D7FK46</accession>
<dbReference type="EMBL" id="FN649747">
    <property type="protein sequence ID" value="CBJ29256.1"/>
    <property type="molecule type" value="Genomic_DNA"/>
</dbReference>
<organism evidence="1 2">
    <name type="scientific">Ectocarpus siliculosus</name>
    <name type="common">Brown alga</name>
    <name type="synonym">Conferva siliculosa</name>
    <dbReference type="NCBI Taxonomy" id="2880"/>
    <lineage>
        <taxon>Eukaryota</taxon>
        <taxon>Sar</taxon>
        <taxon>Stramenopiles</taxon>
        <taxon>Ochrophyta</taxon>
        <taxon>PX clade</taxon>
        <taxon>Phaeophyceae</taxon>
        <taxon>Ectocarpales</taxon>
        <taxon>Ectocarpaceae</taxon>
        <taxon>Ectocarpus</taxon>
    </lineage>
</organism>
<gene>
    <name evidence="1" type="ORF">Esi_0140_0048</name>
</gene>
<dbReference type="OrthoDB" id="2016723at2759"/>
<keyword evidence="2" id="KW-1185">Reference proteome</keyword>
<dbReference type="Proteomes" id="UP000002630">
    <property type="component" value="Linkage Group LG22"/>
</dbReference>
<name>D7FK46_ECTSI</name>
<sequence length="555" mass="62332">MCFSGAIRSFVHPAVHRSIRTNLIESIKADGCEVDVFAYVTREDTVVKAKQVENPEFTPNSSDVEVALAVLEPTRLLWHQDQAGIIPNGCAGVNNRTDASRHSARHLWYWEQRYSPEASRSLYWQLYKSLAAYRMALREEKRIGSGFTYDWVIRGRLDVAWARPLPPLRSFSRQAVWFGRHYWPMSDHFALVPRKFSDRFFSAVKTFYACDGRSWPPPSSWWQPECATIGFEESVLFRHLHASEIPYRFYPLFDFIITRGVIGGVCKLGFIVYSEVCSLLGLWNALQPPFSRDHCLEALAEYSDLRCRTLFPARGMEDERRVDAILDPEPRAWEALLDSSPLLEPIPAVAAPGPLGRATEGDSSDASIYTSVAKAEDVDSARLKLVLLRDALQAPSPLEPHYEMALREEAKERSLLDRWGGWKTHPLWWIHSIMGCPLAEPQHPGPSPHVVLYYTMGEPLVRELVQSVKCFVSRIIGETQVGGGDTNQSSCNGVRSLDLVMIDVSLHTEELGICTADGSLGLSASEQVSRFFDNPAAHCAGYGRLDSERLSGGSL</sequence>
<protein>
    <submittedName>
        <fullName evidence="1">Uncharacterized protein</fullName>
    </submittedName>
</protein>
<evidence type="ECO:0000313" key="2">
    <source>
        <dbReference type="Proteomes" id="UP000002630"/>
    </source>
</evidence>
<dbReference type="AlphaFoldDB" id="D7FK46"/>
<evidence type="ECO:0000313" key="1">
    <source>
        <dbReference type="EMBL" id="CBJ29256.1"/>
    </source>
</evidence>
<dbReference type="EMBL" id="FN648001">
    <property type="protein sequence ID" value="CBJ29256.1"/>
    <property type="molecule type" value="Genomic_DNA"/>
</dbReference>